<proteinExistence type="inferred from homology"/>
<gene>
    <name evidence="4" type="ORF">F8251_09795</name>
</gene>
<dbReference type="InterPro" id="IPR052193">
    <property type="entry name" value="Peptidase_C59"/>
</dbReference>
<dbReference type="PANTHER" id="PTHR35527">
    <property type="entry name" value="CHOLOYLGLYCINE HYDROLASE"/>
    <property type="match status" value="1"/>
</dbReference>
<dbReference type="PANTHER" id="PTHR35527:SF2">
    <property type="entry name" value="HYDROLASE"/>
    <property type="match status" value="1"/>
</dbReference>
<dbReference type="InterPro" id="IPR029132">
    <property type="entry name" value="CBAH/NAAA_C"/>
</dbReference>
<dbReference type="Proteomes" id="UP000430323">
    <property type="component" value="Unassembled WGS sequence"/>
</dbReference>
<evidence type="ECO:0000313" key="5">
    <source>
        <dbReference type="Proteomes" id="UP000430323"/>
    </source>
</evidence>
<evidence type="ECO:0000256" key="2">
    <source>
        <dbReference type="ARBA" id="ARBA00022801"/>
    </source>
</evidence>
<dbReference type="InterPro" id="IPR029055">
    <property type="entry name" value="Ntn_hydrolases_N"/>
</dbReference>
<dbReference type="GO" id="GO:0016787">
    <property type="term" value="F:hydrolase activity"/>
    <property type="evidence" value="ECO:0007669"/>
    <property type="project" value="UniProtKB-KW"/>
</dbReference>
<comment type="similarity">
    <text evidence="1">Belongs to the peptidase C59 family.</text>
</comment>
<dbReference type="Gene3D" id="3.60.60.10">
    <property type="entry name" value="Penicillin V Acylase, Chain A"/>
    <property type="match status" value="1"/>
</dbReference>
<dbReference type="AlphaFoldDB" id="A0A6A1Z3M1"/>
<evidence type="ECO:0000313" key="4">
    <source>
        <dbReference type="EMBL" id="KAB1968709.1"/>
    </source>
</evidence>
<dbReference type="SUPFAM" id="SSF56235">
    <property type="entry name" value="N-terminal nucleophile aminohydrolases (Ntn hydrolases)"/>
    <property type="match status" value="1"/>
</dbReference>
<organism evidence="4 5">
    <name type="scientific">Lactobacillus crispatus</name>
    <dbReference type="NCBI Taxonomy" id="47770"/>
    <lineage>
        <taxon>Bacteria</taxon>
        <taxon>Bacillati</taxon>
        <taxon>Bacillota</taxon>
        <taxon>Bacilli</taxon>
        <taxon>Lactobacillales</taxon>
        <taxon>Lactobacillaceae</taxon>
        <taxon>Lactobacillus</taxon>
    </lineage>
</organism>
<name>A0A6A1Z3M1_9LACO</name>
<feature type="domain" description="Choloylglycine hydrolase/NAAA C-terminal" evidence="3">
    <location>
        <begin position="3"/>
        <end position="305"/>
    </location>
</feature>
<sequence>MPCTSIAMKANNGDLFWGRTDDFTFSPFKKSVKTQITAFPKNTEMPSCYHKWMSKYAFVGINVNNSLFYNDGINSEGLVGDAQYLEECSWDTEENLKKRGLTPIVGAEFVSYILSNFKDITEIKEAIPKLALLKTEYQPWEDAETGIPSPIPMHFTFFDPSGKCIVLEPVNNGAFKIYDSIGVMTNSPEYSWHLNNLRNYVQMRPHNVGENKLNDQLVIKQIESGSGLLGLPGDYTPPSRFIRATFLSNYIDSFKREDGIMQLYDVFKTVMIPKGLEKLSANSTKSDYTGYWIGYHVTKHTLYIQPECCNTFTQFTLSADLKEKTIK</sequence>
<reference evidence="4 5" key="1">
    <citation type="submission" date="2019-09" db="EMBL/GenBank/DDBJ databases">
        <title>Investigation of probiotic properties of different lactic acid bacteria.</title>
        <authorList>
            <person name="Jaomanjaka F."/>
            <person name="Blanc P."/>
        </authorList>
    </citation>
    <scope>NUCLEOTIDE SEQUENCE [LARGE SCALE GENOMIC DNA]</scope>
    <source>
        <strain evidence="4 5">BIO6272</strain>
    </source>
</reference>
<accession>A0A6A1Z3M1</accession>
<dbReference type="RefSeq" id="WP_151495692.1">
    <property type="nucleotide sequence ID" value="NZ_JBBOJP010000118.1"/>
</dbReference>
<dbReference type="Pfam" id="PF02275">
    <property type="entry name" value="CBAH"/>
    <property type="match status" value="1"/>
</dbReference>
<evidence type="ECO:0000256" key="1">
    <source>
        <dbReference type="ARBA" id="ARBA00006625"/>
    </source>
</evidence>
<keyword evidence="2 4" id="KW-0378">Hydrolase</keyword>
<comment type="caution">
    <text evidence="4">The sequence shown here is derived from an EMBL/GenBank/DDBJ whole genome shotgun (WGS) entry which is preliminary data.</text>
</comment>
<dbReference type="EMBL" id="WBOB01000085">
    <property type="protein sequence ID" value="KAB1968709.1"/>
    <property type="molecule type" value="Genomic_DNA"/>
</dbReference>
<evidence type="ECO:0000259" key="3">
    <source>
        <dbReference type="Pfam" id="PF02275"/>
    </source>
</evidence>
<protein>
    <submittedName>
        <fullName evidence="4">Linear amide C-N hydrolase</fullName>
    </submittedName>
</protein>